<dbReference type="PROSITE" id="PS51819">
    <property type="entry name" value="VOC"/>
    <property type="match status" value="1"/>
</dbReference>
<comment type="caution">
    <text evidence="2">The sequence shown here is derived from an EMBL/GenBank/DDBJ whole genome shotgun (WGS) entry which is preliminary data.</text>
</comment>
<dbReference type="PANTHER" id="PTHR36437:SF2">
    <property type="entry name" value="GLYOXALASE_BLEOMYCIN RESISTANCE PROTEIN_DIOXYGENASE"/>
    <property type="match status" value="1"/>
</dbReference>
<dbReference type="InterPro" id="IPR037523">
    <property type="entry name" value="VOC_core"/>
</dbReference>
<dbReference type="SUPFAM" id="SSF54593">
    <property type="entry name" value="Glyoxalase/Bleomycin resistance protein/Dihydroxybiphenyl dioxygenase"/>
    <property type="match status" value="1"/>
</dbReference>
<keyword evidence="3" id="KW-1185">Reference proteome</keyword>
<dbReference type="Pfam" id="PF00903">
    <property type="entry name" value="Glyoxalase"/>
    <property type="match status" value="1"/>
</dbReference>
<proteinExistence type="predicted"/>
<accession>A0ABT1KTD1</accession>
<evidence type="ECO:0000313" key="3">
    <source>
        <dbReference type="Proteomes" id="UP001204524"/>
    </source>
</evidence>
<organism evidence="2 3">
    <name type="scientific">Nocardioides pinisoli</name>
    <dbReference type="NCBI Taxonomy" id="2950279"/>
    <lineage>
        <taxon>Bacteria</taxon>
        <taxon>Bacillati</taxon>
        <taxon>Actinomycetota</taxon>
        <taxon>Actinomycetes</taxon>
        <taxon>Propionibacteriales</taxon>
        <taxon>Nocardioidaceae</taxon>
        <taxon>Nocardioides</taxon>
    </lineage>
</organism>
<feature type="domain" description="VOC" evidence="1">
    <location>
        <begin position="7"/>
        <end position="136"/>
    </location>
</feature>
<dbReference type="Proteomes" id="UP001204524">
    <property type="component" value="Unassembled WGS sequence"/>
</dbReference>
<dbReference type="Gene3D" id="3.10.180.10">
    <property type="entry name" value="2,3-Dihydroxybiphenyl 1,2-Dioxygenase, domain 1"/>
    <property type="match status" value="1"/>
</dbReference>
<gene>
    <name evidence="2" type="ORF">NCI01_02355</name>
</gene>
<sequence length="155" mass="16714">MTTNHITSLHIRSVPVLDQDEALDFYTTHLGFEVRDDIDLGFMRWLTVGVPGQDTSILLELVGAPVHDEATAAQVRELVAKGALGGVFLLSDDVHATYAALRDAGVEITQEPVEQPYGTDFGIRDPFGNPVRISQPNAATPAEVQGAYDAVAAER</sequence>
<evidence type="ECO:0000259" key="1">
    <source>
        <dbReference type="PROSITE" id="PS51819"/>
    </source>
</evidence>
<reference evidence="2 3" key="1">
    <citation type="submission" date="2022-06" db="EMBL/GenBank/DDBJ databases">
        <authorList>
            <person name="So Y."/>
        </authorList>
    </citation>
    <scope>NUCLEOTIDE SEQUENCE [LARGE SCALE GENOMIC DNA]</scope>
    <source>
        <strain evidence="2 3">STR3</strain>
    </source>
</reference>
<protein>
    <submittedName>
        <fullName evidence="2">VOC family protein</fullName>
    </submittedName>
</protein>
<dbReference type="InterPro" id="IPR004360">
    <property type="entry name" value="Glyas_Fos-R_dOase_dom"/>
</dbReference>
<dbReference type="InterPro" id="IPR029068">
    <property type="entry name" value="Glyas_Bleomycin-R_OHBP_Dase"/>
</dbReference>
<name>A0ABT1KTD1_9ACTN</name>
<dbReference type="RefSeq" id="WP_254179855.1">
    <property type="nucleotide sequence ID" value="NZ_JANARS010000001.1"/>
</dbReference>
<evidence type="ECO:0000313" key="2">
    <source>
        <dbReference type="EMBL" id="MCP3420629.1"/>
    </source>
</evidence>
<dbReference type="EMBL" id="JANARS010000001">
    <property type="protein sequence ID" value="MCP3420629.1"/>
    <property type="molecule type" value="Genomic_DNA"/>
</dbReference>
<dbReference type="PANTHER" id="PTHR36437">
    <property type="entry name" value="GLYOXALASE/BLEOMYCIN RESISTANCE PROTEIN/DIOXYGENASE"/>
    <property type="match status" value="1"/>
</dbReference>